<dbReference type="Proteomes" id="UP000291334">
    <property type="component" value="Unassembled WGS sequence"/>
</dbReference>
<organism evidence="1 4">
    <name type="scientific">Phytopseudomonas dryadis</name>
    <dbReference type="NCBI Taxonomy" id="2487520"/>
    <lineage>
        <taxon>Bacteria</taxon>
        <taxon>Pseudomonadati</taxon>
        <taxon>Pseudomonadota</taxon>
        <taxon>Gammaproteobacteria</taxon>
        <taxon>Pseudomonadales</taxon>
        <taxon>Pseudomonadaceae</taxon>
        <taxon>Phytopseudomonas</taxon>
    </lineage>
</organism>
<dbReference type="Pfam" id="PF02643">
    <property type="entry name" value="DUF192"/>
    <property type="match status" value="1"/>
</dbReference>
<accession>A0A4Q9R776</accession>
<protein>
    <submittedName>
        <fullName evidence="1">DUF192 domain-containing protein</fullName>
    </submittedName>
</protein>
<name>A0A4Q9R776_9GAMM</name>
<dbReference type="PANTHER" id="PTHR37953">
    <property type="entry name" value="UPF0127 PROTEIN MJ1496"/>
    <property type="match status" value="1"/>
</dbReference>
<dbReference type="OrthoDB" id="9813379at2"/>
<dbReference type="InterPro" id="IPR038695">
    <property type="entry name" value="Saro_0823-like_sf"/>
</dbReference>
<dbReference type="PANTHER" id="PTHR37953:SF1">
    <property type="entry name" value="UPF0127 PROTEIN MJ1496"/>
    <property type="match status" value="1"/>
</dbReference>
<dbReference type="Gene3D" id="2.60.120.1140">
    <property type="entry name" value="Protein of unknown function DUF192"/>
    <property type="match status" value="1"/>
</dbReference>
<gene>
    <name evidence="2" type="ORF">DNK34_03610</name>
    <name evidence="1" type="ORF">DNK44_05915</name>
</gene>
<dbReference type="EMBL" id="QJUM01000003">
    <property type="protein sequence ID" value="TBV09028.1"/>
    <property type="molecule type" value="Genomic_DNA"/>
</dbReference>
<dbReference type="InterPro" id="IPR003795">
    <property type="entry name" value="DUF192"/>
</dbReference>
<dbReference type="EMBL" id="QJUL01000006">
    <property type="protein sequence ID" value="TBU95865.1"/>
    <property type="molecule type" value="Genomic_DNA"/>
</dbReference>
<evidence type="ECO:0000313" key="3">
    <source>
        <dbReference type="Proteomes" id="UP000291334"/>
    </source>
</evidence>
<sequence>MIKRSAIVRSGGAEGAPRTRLDLEIADGFRARSRGLLGRYSLRERWGLWLSPCNAVHCCFMRFSIDVLYLDAQQNIIRIRHRLRPWRWSLCWRARSVIELAAGECRRLGIQPGDNIQCE</sequence>
<evidence type="ECO:0000313" key="1">
    <source>
        <dbReference type="EMBL" id="TBU95865.1"/>
    </source>
</evidence>
<dbReference type="RefSeq" id="WP_131174972.1">
    <property type="nucleotide sequence ID" value="NZ_QJUL01000006.1"/>
</dbReference>
<evidence type="ECO:0000313" key="2">
    <source>
        <dbReference type="EMBL" id="TBV09028.1"/>
    </source>
</evidence>
<comment type="caution">
    <text evidence="1">The sequence shown here is derived from an EMBL/GenBank/DDBJ whole genome shotgun (WGS) entry which is preliminary data.</text>
</comment>
<proteinExistence type="predicted"/>
<dbReference type="AlphaFoldDB" id="A0A4Q9R776"/>
<reference evidence="3 4" key="1">
    <citation type="submission" date="2018-06" db="EMBL/GenBank/DDBJ databases">
        <title>Three novel Pseudomonas species isolated from symptomatic oak.</title>
        <authorList>
            <person name="Bueno-Gonzalez V."/>
            <person name="Brady C."/>
        </authorList>
    </citation>
    <scope>NUCLEOTIDE SEQUENCE [LARGE SCALE GENOMIC DNA]</scope>
    <source>
        <strain evidence="2 3">P26B</strain>
        <strain evidence="1 4">P6B</strain>
    </source>
</reference>
<evidence type="ECO:0000313" key="4">
    <source>
        <dbReference type="Proteomes" id="UP000293172"/>
    </source>
</evidence>
<keyword evidence="3" id="KW-1185">Reference proteome</keyword>
<dbReference type="Proteomes" id="UP000293172">
    <property type="component" value="Unassembled WGS sequence"/>
</dbReference>